<evidence type="ECO:0000256" key="8">
    <source>
        <dbReference type="ARBA" id="ARBA00031423"/>
    </source>
</evidence>
<evidence type="ECO:0000256" key="3">
    <source>
        <dbReference type="ARBA" id="ARBA00012560"/>
    </source>
</evidence>
<dbReference type="Pfam" id="PF02446">
    <property type="entry name" value="Glyco_hydro_77"/>
    <property type="match status" value="2"/>
</dbReference>
<dbReference type="GO" id="GO:0005975">
    <property type="term" value="P:carbohydrate metabolic process"/>
    <property type="evidence" value="ECO:0007669"/>
    <property type="project" value="InterPro"/>
</dbReference>
<evidence type="ECO:0000256" key="1">
    <source>
        <dbReference type="ARBA" id="ARBA00000439"/>
    </source>
</evidence>
<accession>G7UUR0</accession>
<evidence type="ECO:0000256" key="7">
    <source>
        <dbReference type="ARBA" id="ARBA00023277"/>
    </source>
</evidence>
<gene>
    <name evidence="11" type="ordered locus">DSC_14445</name>
</gene>
<dbReference type="SUPFAM" id="SSF51445">
    <property type="entry name" value="(Trans)glycosidases"/>
    <property type="match status" value="1"/>
</dbReference>
<evidence type="ECO:0000313" key="12">
    <source>
        <dbReference type="Proteomes" id="UP000005870"/>
    </source>
</evidence>
<dbReference type="Gene3D" id="3.20.20.80">
    <property type="entry name" value="Glycosidases"/>
    <property type="match status" value="2"/>
</dbReference>
<dbReference type="HOGENOM" id="CLU_022072_1_0_6"/>
<evidence type="ECO:0000256" key="5">
    <source>
        <dbReference type="ARBA" id="ARBA00022676"/>
    </source>
</evidence>
<comment type="catalytic activity">
    <reaction evidence="1 10">
        <text>Transfers a segment of a (1-&gt;4)-alpha-D-glucan to a new position in an acceptor, which may be glucose or a (1-&gt;4)-alpha-D-glucan.</text>
        <dbReference type="EC" id="2.4.1.25"/>
    </reaction>
</comment>
<name>G7UUR0_PSEUP</name>
<evidence type="ECO:0000313" key="11">
    <source>
        <dbReference type="EMBL" id="AER57533.1"/>
    </source>
</evidence>
<evidence type="ECO:0000256" key="10">
    <source>
        <dbReference type="RuleBase" id="RU361207"/>
    </source>
</evidence>
<dbReference type="Proteomes" id="UP000005870">
    <property type="component" value="Chromosome"/>
</dbReference>
<dbReference type="PANTHER" id="PTHR32438">
    <property type="entry name" value="4-ALPHA-GLUCANOTRANSFERASE DPE1, CHLOROPLASTIC/AMYLOPLASTIC"/>
    <property type="match status" value="1"/>
</dbReference>
<dbReference type="EMBL" id="CP003093">
    <property type="protein sequence ID" value="AER57533.1"/>
    <property type="molecule type" value="Genomic_DNA"/>
</dbReference>
<dbReference type="GO" id="GO:0004134">
    <property type="term" value="F:4-alpha-glucanotransferase activity"/>
    <property type="evidence" value="ECO:0007669"/>
    <property type="project" value="UniProtKB-EC"/>
</dbReference>
<dbReference type="RefSeq" id="WP_014161706.1">
    <property type="nucleotide sequence ID" value="NC_016147.2"/>
</dbReference>
<protein>
    <recommendedName>
        <fullName evidence="4 10">4-alpha-glucanotransferase</fullName>
        <ecNumber evidence="3 10">2.4.1.25</ecNumber>
    </recommendedName>
    <alternativeName>
        <fullName evidence="8 10">Amylomaltase</fullName>
    </alternativeName>
    <alternativeName>
        <fullName evidence="9 10">Disproportionating enzyme</fullName>
    </alternativeName>
</protein>
<evidence type="ECO:0000256" key="6">
    <source>
        <dbReference type="ARBA" id="ARBA00022679"/>
    </source>
</evidence>
<dbReference type="NCBIfam" id="TIGR00217">
    <property type="entry name" value="malQ"/>
    <property type="match status" value="1"/>
</dbReference>
<dbReference type="STRING" id="1045855.DSC_14445"/>
<keyword evidence="6 10" id="KW-0808">Transferase</keyword>
<dbReference type="OrthoDB" id="9763489at2"/>
<keyword evidence="5 10" id="KW-0328">Glycosyltransferase</keyword>
<evidence type="ECO:0000256" key="4">
    <source>
        <dbReference type="ARBA" id="ARBA00020295"/>
    </source>
</evidence>
<dbReference type="InterPro" id="IPR003385">
    <property type="entry name" value="Glyco_hydro_77"/>
</dbReference>
<dbReference type="PANTHER" id="PTHR32438:SF5">
    <property type="entry name" value="4-ALPHA-GLUCANOTRANSFERASE DPE1, CHLOROPLASTIC_AMYLOPLASTIC"/>
    <property type="match status" value="1"/>
</dbReference>
<dbReference type="EC" id="2.4.1.25" evidence="3 10"/>
<reference evidence="11 12" key="1">
    <citation type="journal article" date="2012" name="J. Bacteriol.">
        <title>Complete Genome Sequence of the BTEX-Degrading Bacterium Pseudoxanthomonas spadix BD-a59.</title>
        <authorList>
            <person name="Lee S.H."/>
            <person name="Jin H.M."/>
            <person name="Lee H.J."/>
            <person name="Kim J.M."/>
            <person name="Jeon C.O."/>
        </authorList>
    </citation>
    <scope>NUCLEOTIDE SEQUENCE [LARGE SCALE GENOMIC DNA]</scope>
    <source>
        <strain evidence="11 12">BD-a59</strain>
    </source>
</reference>
<evidence type="ECO:0000256" key="9">
    <source>
        <dbReference type="ARBA" id="ARBA00031501"/>
    </source>
</evidence>
<keyword evidence="12" id="KW-1185">Reference proteome</keyword>
<evidence type="ECO:0000256" key="2">
    <source>
        <dbReference type="ARBA" id="ARBA00005684"/>
    </source>
</evidence>
<dbReference type="eggNOG" id="COG1640">
    <property type="taxonomic scope" value="Bacteria"/>
</dbReference>
<dbReference type="KEGG" id="psd:DSC_14445"/>
<proteinExistence type="inferred from homology"/>
<organism evidence="11 12">
    <name type="scientific">Pseudoxanthomonas spadix (strain BD-a59)</name>
    <dbReference type="NCBI Taxonomy" id="1045855"/>
    <lineage>
        <taxon>Bacteria</taxon>
        <taxon>Pseudomonadati</taxon>
        <taxon>Pseudomonadota</taxon>
        <taxon>Gammaproteobacteria</taxon>
        <taxon>Lysobacterales</taxon>
        <taxon>Lysobacteraceae</taxon>
        <taxon>Pseudoxanthomonas</taxon>
    </lineage>
</organism>
<dbReference type="AlphaFoldDB" id="G7UUR0"/>
<dbReference type="InterPro" id="IPR017853">
    <property type="entry name" value="GH"/>
</dbReference>
<keyword evidence="7 10" id="KW-0119">Carbohydrate metabolism</keyword>
<sequence>MSSPALNALADAAGLLVDWVDMSGRPQTVAPATLGAVLEAMGLPCASDAQCRQSQDRLAWLHRAPAMITATIGEPLAVNATPGLRYQLLDETGRACEGTFDAQGRAAGVSAPGYYQLLQAGAGEQVLQVAVAPARCWSVGDACDDPAARAWGVGLQVYSAPSRHDASIGDADGVLDWVRRVAAAGGDALALSPVHAARPVGRHYSPYSPSDRRYFDPLHAAPVQVLGQAAADAALQAAGLAQRFAQLHAAALVDWPGGAQAKWAWLRRLHQDLRDDAHRSDLDAFVREGGDALAAYAAFAARDAGDDDVAFQLFAQWLAARSWSNVQQCARDGGMRIGLISDLAVGFDPHGAEAAAWPDAVLPGLVLGAPPDAFNADGQAWGISSYSPTALKATGFAPFIGLLRAVMHGRGGVRIDHILGLLRLWVLPAGGSAGDGVYLRYPFDDLLRLLALESWRNRCIVIGEDLGVVPDGLRERLAARGVLGIDVLMFTRDADGAFLPPARWRTSAVATTTTHDLPTLAGWKCGRDLDWRQRLGTGGQIDRQAEDARRAEDVARLAAQVQADGGDGAQLQDWLAFVAHSPAPLALLPAEDALGLEEQPNLPGVVEGHPNWRRRLPAAAPGLESTLAGFAQARQRRTPA</sequence>
<comment type="similarity">
    <text evidence="2 10">Belongs to the disproportionating enzyme family.</text>
</comment>